<sequence>MAAQSLNTMHLYGAMARLETATKIMALISDLLAERRDGELHLTHAGANGLYDLTAECSRSTRDLHDALGAAAEREDNTALTEAASRAIFERGYREGYAVAVTEPGIPVVAERESALAYGVKLGFMCGWREAAEGGTNRAAACQQAVDDALRVAFRAPGSEEERVPEAAPPGPSLTEPVPDAERADLHPQARQSA</sequence>
<gene>
    <name evidence="2" type="ordered locus">amb1735</name>
</gene>
<dbReference type="AlphaFoldDB" id="Q2W6I6"/>
<proteinExistence type="predicted"/>
<organism evidence="2 3">
    <name type="scientific">Paramagnetospirillum magneticum (strain ATCC 700264 / AMB-1)</name>
    <name type="common">Magnetospirillum magneticum</name>
    <dbReference type="NCBI Taxonomy" id="342108"/>
    <lineage>
        <taxon>Bacteria</taxon>
        <taxon>Pseudomonadati</taxon>
        <taxon>Pseudomonadota</taxon>
        <taxon>Alphaproteobacteria</taxon>
        <taxon>Rhodospirillales</taxon>
        <taxon>Magnetospirillaceae</taxon>
        <taxon>Paramagnetospirillum</taxon>
    </lineage>
</organism>
<evidence type="ECO:0000313" key="3">
    <source>
        <dbReference type="Proteomes" id="UP000007058"/>
    </source>
</evidence>
<reference evidence="2 3" key="1">
    <citation type="journal article" date="2005" name="DNA Res.">
        <title>Complete genome sequence of the facultative anaerobic magnetotactic bacterium Magnetospirillum sp. strain AMB-1.</title>
        <authorList>
            <person name="Matsunaga T."/>
            <person name="Okamura Y."/>
            <person name="Fukuda Y."/>
            <person name="Wahyudi A.T."/>
            <person name="Murase Y."/>
            <person name="Takeyama H."/>
        </authorList>
    </citation>
    <scope>NUCLEOTIDE SEQUENCE [LARGE SCALE GENOMIC DNA]</scope>
    <source>
        <strain evidence="3">ATCC 700264 / AMB-1</strain>
    </source>
</reference>
<dbReference type="HOGENOM" id="CLU_1400998_0_0_5"/>
<evidence type="ECO:0000313" key="2">
    <source>
        <dbReference type="EMBL" id="BAE50539.1"/>
    </source>
</evidence>
<dbReference type="EMBL" id="AP007255">
    <property type="protein sequence ID" value="BAE50539.1"/>
    <property type="molecule type" value="Genomic_DNA"/>
</dbReference>
<keyword evidence="3" id="KW-1185">Reference proteome</keyword>
<evidence type="ECO:0000256" key="1">
    <source>
        <dbReference type="SAM" id="MobiDB-lite"/>
    </source>
</evidence>
<accession>Q2W6I6</accession>
<dbReference type="Proteomes" id="UP000007058">
    <property type="component" value="Chromosome"/>
</dbReference>
<name>Q2W6I6_PARM1</name>
<dbReference type="STRING" id="342108.amb1735"/>
<dbReference type="KEGG" id="mag:amb1735"/>
<feature type="region of interest" description="Disordered" evidence="1">
    <location>
        <begin position="156"/>
        <end position="194"/>
    </location>
</feature>
<protein>
    <submittedName>
        <fullName evidence="2">Uncharacterized protein</fullName>
    </submittedName>
</protein>
<dbReference type="RefSeq" id="WP_011384140.1">
    <property type="nucleotide sequence ID" value="NC_007626.1"/>
</dbReference>